<reference evidence="2 4" key="2">
    <citation type="journal article" date="2018" name="Elife">
        <title>Firefly genomes illuminate parallel origins of bioluminescence in beetles.</title>
        <authorList>
            <person name="Fallon T.R."/>
            <person name="Lower S.E."/>
            <person name="Chang C.H."/>
            <person name="Bessho-Uehara M."/>
            <person name="Martin G.J."/>
            <person name="Bewick A.J."/>
            <person name="Behringer M."/>
            <person name="Debat H.J."/>
            <person name="Wong I."/>
            <person name="Day J.C."/>
            <person name="Suvorov A."/>
            <person name="Silva C.J."/>
            <person name="Stanger-Hall K.F."/>
            <person name="Hall D.W."/>
            <person name="Schmitz R.J."/>
            <person name="Nelson D.R."/>
            <person name="Lewis S.M."/>
            <person name="Shigenobu S."/>
            <person name="Bybee S.M."/>
            <person name="Larracuente A.M."/>
            <person name="Oba Y."/>
            <person name="Weng J.K."/>
        </authorList>
    </citation>
    <scope>NUCLEOTIDE SEQUENCE [LARGE SCALE GENOMIC DNA]</scope>
    <source>
        <strain evidence="2">1611_PpyrPB1</strain>
        <tissue evidence="2">Whole body</tissue>
    </source>
</reference>
<sequence>MCILFLYTDPSPPSDGYRLIVATNRDEYFDRPTASAYHSIEENIIGGRDLQPGKEGGMWFGVSLNKTLRLGSLLNVTGADCNGKGRGYITSNYLKGDLPAEAYIDSLPDEYSAYNFVTAELSKTDTTVYHTSNCPSARTKFVGRQVLGFGNTPLDVPLQKVINGRGMFEEIVTNERDPERLTAKLLELLNCRERFLPDDELRRRSPAYEDLSSIFVNMERARYGTRAQTLILLNSDWELQFIEVAMEQPVDIKPTWQSCTFKIQL</sequence>
<reference evidence="2" key="3">
    <citation type="submission" date="2019-08" db="EMBL/GenBank/DDBJ databases">
        <authorList>
            <consortium name="Photinus pyralis genome working group"/>
            <person name="Fallon T.R."/>
            <person name="Sander Lower S.E."/>
            <person name="Weng J.-K."/>
        </authorList>
    </citation>
    <scope>NUCLEOTIDE SEQUENCE</scope>
    <source>
        <strain evidence="2">1611_PpyrPB1</strain>
        <tissue evidence="2">Whole body</tissue>
    </source>
</reference>
<proteinExistence type="predicted"/>
<dbReference type="EMBL" id="VVIM01001522">
    <property type="protein sequence ID" value="KAB0790306.1"/>
    <property type="molecule type" value="Genomic_DNA"/>
</dbReference>
<dbReference type="Pfam" id="PF05742">
    <property type="entry name" value="TANGO2"/>
    <property type="match status" value="1"/>
</dbReference>
<dbReference type="OrthoDB" id="191601at2759"/>
<dbReference type="PANTHER" id="PTHR17985:SF8">
    <property type="entry name" value="TRANSPORT AND GOLGI ORGANIZATION PROTEIN 2 HOMOLOG"/>
    <property type="match status" value="1"/>
</dbReference>
<protein>
    <recommendedName>
        <fullName evidence="5">Transport and Golgi organization protein 2</fullName>
    </recommendedName>
</protein>
<dbReference type="PANTHER" id="PTHR17985">
    <property type="entry name" value="SER/THR-RICH PROTEIN T10 IN DGCR REGION"/>
    <property type="match status" value="1"/>
</dbReference>
<dbReference type="InParanoid" id="A0A1Y1MF26"/>
<evidence type="ECO:0000313" key="1">
    <source>
        <dbReference type="EMBL" id="JAV81917.1"/>
    </source>
</evidence>
<name>A0A1Y1MF26_PHOPY</name>
<dbReference type="AlphaFoldDB" id="A0A1Y1MF26"/>
<gene>
    <name evidence="3" type="ORF">PPYR_02878</name>
    <name evidence="2" type="ORF">PPYR_15357</name>
</gene>
<dbReference type="Proteomes" id="UP000327044">
    <property type="component" value="Unassembled WGS sequence"/>
</dbReference>
<evidence type="ECO:0008006" key="5">
    <source>
        <dbReference type="Google" id="ProtNLM"/>
    </source>
</evidence>
<dbReference type="GO" id="GO:0005794">
    <property type="term" value="C:Golgi apparatus"/>
    <property type="evidence" value="ECO:0007669"/>
    <property type="project" value="TreeGrafter"/>
</dbReference>
<dbReference type="EMBL" id="GEZM01037814">
    <property type="protein sequence ID" value="JAV81917.1"/>
    <property type="molecule type" value="Transcribed_RNA"/>
</dbReference>
<evidence type="ECO:0000313" key="4">
    <source>
        <dbReference type="Proteomes" id="UP000327044"/>
    </source>
</evidence>
<dbReference type="GO" id="GO:0009306">
    <property type="term" value="P:protein secretion"/>
    <property type="evidence" value="ECO:0007669"/>
    <property type="project" value="TreeGrafter"/>
</dbReference>
<dbReference type="InterPro" id="IPR008551">
    <property type="entry name" value="TANGO2"/>
</dbReference>
<keyword evidence="4" id="KW-1185">Reference proteome</keyword>
<reference evidence="1" key="1">
    <citation type="journal article" date="2016" name="Sci. Rep.">
        <title>Molecular characterization of firefly nuptial gifts: a multi-omics approach sheds light on postcopulatory sexual selection.</title>
        <authorList>
            <person name="Al-Wathiqui N."/>
            <person name="Fallon T.R."/>
            <person name="South A."/>
            <person name="Weng J.K."/>
            <person name="Lewis S.M."/>
        </authorList>
    </citation>
    <scope>NUCLEOTIDE SEQUENCE</scope>
</reference>
<dbReference type="FunCoup" id="A0A1Y1MF26">
    <property type="interactions" value="701"/>
</dbReference>
<dbReference type="GO" id="GO:0007030">
    <property type="term" value="P:Golgi organization"/>
    <property type="evidence" value="ECO:0007669"/>
    <property type="project" value="TreeGrafter"/>
</dbReference>
<evidence type="ECO:0000313" key="2">
    <source>
        <dbReference type="EMBL" id="KAB0790306.1"/>
    </source>
</evidence>
<accession>A0A1Y1MF26</accession>
<dbReference type="EMBL" id="VVIM01000011">
    <property type="protein sequence ID" value="KAB0791078.1"/>
    <property type="molecule type" value="Genomic_DNA"/>
</dbReference>
<organism evidence="1">
    <name type="scientific">Photinus pyralis</name>
    <name type="common">Common eastern firefly</name>
    <name type="synonym">Lampyris pyralis</name>
    <dbReference type="NCBI Taxonomy" id="7054"/>
    <lineage>
        <taxon>Eukaryota</taxon>
        <taxon>Metazoa</taxon>
        <taxon>Ecdysozoa</taxon>
        <taxon>Arthropoda</taxon>
        <taxon>Hexapoda</taxon>
        <taxon>Insecta</taxon>
        <taxon>Pterygota</taxon>
        <taxon>Neoptera</taxon>
        <taxon>Endopterygota</taxon>
        <taxon>Coleoptera</taxon>
        <taxon>Polyphaga</taxon>
        <taxon>Elateriformia</taxon>
        <taxon>Elateroidea</taxon>
        <taxon>Lampyridae</taxon>
        <taxon>Lampyrinae</taxon>
        <taxon>Photinus</taxon>
    </lineage>
</organism>
<evidence type="ECO:0000313" key="3">
    <source>
        <dbReference type="EMBL" id="KAB0791078.1"/>
    </source>
</evidence>